<dbReference type="OrthoDB" id="194658at2"/>
<dbReference type="Pfam" id="PF03788">
    <property type="entry name" value="LrgA"/>
    <property type="match status" value="1"/>
</dbReference>
<gene>
    <name evidence="7" type="ORF">FDP22_21850</name>
</gene>
<dbReference type="PANTHER" id="PTHR33931">
    <property type="entry name" value="HOLIN-LIKE PROTEIN CIDA-RELATED"/>
    <property type="match status" value="1"/>
</dbReference>
<protein>
    <submittedName>
        <fullName evidence="7">CidA/LrgA family protein</fullName>
    </submittedName>
</protein>
<dbReference type="KEGG" id="ppru:FDP22_21850"/>
<dbReference type="Proteomes" id="UP000305888">
    <property type="component" value="Plasmid pD4M1B"/>
</dbReference>
<proteinExistence type="predicted"/>
<keyword evidence="4 6" id="KW-1133">Transmembrane helix</keyword>
<accession>A0A5B8G3G3</accession>
<dbReference type="AlphaFoldDB" id="A0A5B8G3G3"/>
<dbReference type="GO" id="GO:0005886">
    <property type="term" value="C:plasma membrane"/>
    <property type="evidence" value="ECO:0007669"/>
    <property type="project" value="UniProtKB-SubCell"/>
</dbReference>
<sequence>MKRSQTSHLKNAGPHAIFRARGGAKSQPRSSRVTKRSISMRLRRAAHRNRLFQIGLIIGFWAAGEALVRLLGLPLPGSIVALAAVLALLACRRLRVVSVRRGADWLLAEMLLFFVPAVLAVLDHREFLGLLGLKVLLVILVGTVAVMGTTALTVELCCRWRLRHDRAVPLGA</sequence>
<evidence type="ECO:0000256" key="6">
    <source>
        <dbReference type="SAM" id="Phobius"/>
    </source>
</evidence>
<evidence type="ECO:0000256" key="4">
    <source>
        <dbReference type="ARBA" id="ARBA00022989"/>
    </source>
</evidence>
<keyword evidence="7" id="KW-0614">Plasmid</keyword>
<dbReference type="EMBL" id="CP040820">
    <property type="protein sequence ID" value="QDL94510.1"/>
    <property type="molecule type" value="Genomic_DNA"/>
</dbReference>
<organism evidence="7 8">
    <name type="scientific">Paroceanicella profunda</name>
    <dbReference type="NCBI Taxonomy" id="2579971"/>
    <lineage>
        <taxon>Bacteria</taxon>
        <taxon>Pseudomonadati</taxon>
        <taxon>Pseudomonadota</taxon>
        <taxon>Alphaproteobacteria</taxon>
        <taxon>Rhodobacterales</taxon>
        <taxon>Paracoccaceae</taxon>
        <taxon>Paroceanicella</taxon>
    </lineage>
</organism>
<keyword evidence="2" id="KW-1003">Cell membrane</keyword>
<dbReference type="InterPro" id="IPR005538">
    <property type="entry name" value="LrgA/CidA"/>
</dbReference>
<reference evidence="7 8" key="1">
    <citation type="submission" date="2019-06" db="EMBL/GenBank/DDBJ databases">
        <title>Genome sequence of Rhodobacteraceae bacterium D4M1.</title>
        <authorList>
            <person name="Cao J."/>
        </authorList>
    </citation>
    <scope>NUCLEOTIDE SEQUENCE [LARGE SCALE GENOMIC DNA]</scope>
    <source>
        <strain evidence="7 8">D4M1</strain>
        <plasmid evidence="8">pd4m1b</plasmid>
    </source>
</reference>
<evidence type="ECO:0000256" key="1">
    <source>
        <dbReference type="ARBA" id="ARBA00004651"/>
    </source>
</evidence>
<feature type="transmembrane region" description="Helical" evidence="6">
    <location>
        <begin position="103"/>
        <end position="122"/>
    </location>
</feature>
<feature type="transmembrane region" description="Helical" evidence="6">
    <location>
        <begin position="51"/>
        <end position="68"/>
    </location>
</feature>
<feature type="transmembrane region" description="Helical" evidence="6">
    <location>
        <begin position="128"/>
        <end position="154"/>
    </location>
</feature>
<feature type="transmembrane region" description="Helical" evidence="6">
    <location>
        <begin position="74"/>
        <end position="91"/>
    </location>
</feature>
<evidence type="ECO:0000256" key="3">
    <source>
        <dbReference type="ARBA" id="ARBA00022692"/>
    </source>
</evidence>
<geneLocation type="plasmid" evidence="8">
    <name>pd4m1b</name>
</geneLocation>
<comment type="subcellular location">
    <subcellularLocation>
        <location evidence="1">Cell membrane</location>
        <topology evidence="1">Multi-pass membrane protein</topology>
    </subcellularLocation>
</comment>
<keyword evidence="8" id="KW-1185">Reference proteome</keyword>
<name>A0A5B8G3G3_9RHOB</name>
<evidence type="ECO:0000313" key="8">
    <source>
        <dbReference type="Proteomes" id="UP000305888"/>
    </source>
</evidence>
<keyword evidence="3 6" id="KW-0812">Transmembrane</keyword>
<keyword evidence="5 6" id="KW-0472">Membrane</keyword>
<evidence type="ECO:0000313" key="7">
    <source>
        <dbReference type="EMBL" id="QDL94510.1"/>
    </source>
</evidence>
<evidence type="ECO:0000256" key="5">
    <source>
        <dbReference type="ARBA" id="ARBA00023136"/>
    </source>
</evidence>
<dbReference type="PANTHER" id="PTHR33931:SF2">
    <property type="entry name" value="HOLIN-LIKE PROTEIN CIDA"/>
    <property type="match status" value="1"/>
</dbReference>
<evidence type="ECO:0000256" key="2">
    <source>
        <dbReference type="ARBA" id="ARBA00022475"/>
    </source>
</evidence>